<dbReference type="PRINTS" id="PR00080">
    <property type="entry name" value="SDRFAMILY"/>
</dbReference>
<dbReference type="AlphaFoldDB" id="A0A9P4HLD9"/>
<comment type="similarity">
    <text evidence="1 4">Belongs to the short-chain dehydrogenases/reductases (SDR) family.</text>
</comment>
<protein>
    <submittedName>
        <fullName evidence="5">Carbonyl reductase</fullName>
    </submittedName>
</protein>
<dbReference type="PANTHER" id="PTHR43963:SF6">
    <property type="entry name" value="CHAIN DEHYDROGENASE FAMILY PROTEIN, PUTATIVE (AFU_ORTHOLOGUE AFUA_3G15350)-RELATED"/>
    <property type="match status" value="1"/>
</dbReference>
<dbReference type="InterPro" id="IPR036291">
    <property type="entry name" value="NAD(P)-bd_dom_sf"/>
</dbReference>
<evidence type="ECO:0000313" key="5">
    <source>
        <dbReference type="EMBL" id="KAF2036147.1"/>
    </source>
</evidence>
<evidence type="ECO:0000256" key="4">
    <source>
        <dbReference type="RuleBase" id="RU000363"/>
    </source>
</evidence>
<dbReference type="Pfam" id="PF00106">
    <property type="entry name" value="adh_short"/>
    <property type="match status" value="2"/>
</dbReference>
<evidence type="ECO:0000313" key="6">
    <source>
        <dbReference type="Proteomes" id="UP000799777"/>
    </source>
</evidence>
<keyword evidence="2" id="KW-0521">NADP</keyword>
<dbReference type="Gene3D" id="3.40.50.720">
    <property type="entry name" value="NAD(P)-binding Rossmann-like Domain"/>
    <property type="match status" value="1"/>
</dbReference>
<evidence type="ECO:0000256" key="1">
    <source>
        <dbReference type="ARBA" id="ARBA00006484"/>
    </source>
</evidence>
<dbReference type="InterPro" id="IPR002347">
    <property type="entry name" value="SDR_fam"/>
</dbReference>
<dbReference type="PRINTS" id="PR00081">
    <property type="entry name" value="GDHRDH"/>
</dbReference>
<evidence type="ECO:0000256" key="2">
    <source>
        <dbReference type="ARBA" id="ARBA00022857"/>
    </source>
</evidence>
<name>A0A9P4HLD9_9PLEO</name>
<dbReference type="Proteomes" id="UP000799777">
    <property type="component" value="Unassembled WGS sequence"/>
</dbReference>
<comment type="caution">
    <text evidence="5">The sequence shown here is derived from an EMBL/GenBank/DDBJ whole genome shotgun (WGS) entry which is preliminary data.</text>
</comment>
<dbReference type="OrthoDB" id="1933717at2759"/>
<gene>
    <name evidence="5" type="ORF">EK21DRAFT_52712</name>
</gene>
<dbReference type="SUPFAM" id="SSF51735">
    <property type="entry name" value="NAD(P)-binding Rossmann-fold domains"/>
    <property type="match status" value="1"/>
</dbReference>
<proteinExistence type="inferred from homology"/>
<accession>A0A9P4HLD9</accession>
<organism evidence="5 6">
    <name type="scientific">Setomelanomma holmii</name>
    <dbReference type="NCBI Taxonomy" id="210430"/>
    <lineage>
        <taxon>Eukaryota</taxon>
        <taxon>Fungi</taxon>
        <taxon>Dikarya</taxon>
        <taxon>Ascomycota</taxon>
        <taxon>Pezizomycotina</taxon>
        <taxon>Dothideomycetes</taxon>
        <taxon>Pleosporomycetidae</taxon>
        <taxon>Pleosporales</taxon>
        <taxon>Pleosporineae</taxon>
        <taxon>Phaeosphaeriaceae</taxon>
        <taxon>Setomelanomma</taxon>
    </lineage>
</organism>
<keyword evidence="3" id="KW-0560">Oxidoreductase</keyword>
<dbReference type="GO" id="GO:0016491">
    <property type="term" value="F:oxidoreductase activity"/>
    <property type="evidence" value="ECO:0007669"/>
    <property type="project" value="UniProtKB-KW"/>
</dbReference>
<evidence type="ECO:0000256" key="3">
    <source>
        <dbReference type="ARBA" id="ARBA00023002"/>
    </source>
</evidence>
<reference evidence="5" key="1">
    <citation type="journal article" date="2020" name="Stud. Mycol.">
        <title>101 Dothideomycetes genomes: a test case for predicting lifestyles and emergence of pathogens.</title>
        <authorList>
            <person name="Haridas S."/>
            <person name="Albert R."/>
            <person name="Binder M."/>
            <person name="Bloem J."/>
            <person name="Labutti K."/>
            <person name="Salamov A."/>
            <person name="Andreopoulos B."/>
            <person name="Baker S."/>
            <person name="Barry K."/>
            <person name="Bills G."/>
            <person name="Bluhm B."/>
            <person name="Cannon C."/>
            <person name="Castanera R."/>
            <person name="Culley D."/>
            <person name="Daum C."/>
            <person name="Ezra D."/>
            <person name="Gonzalez J."/>
            <person name="Henrissat B."/>
            <person name="Kuo A."/>
            <person name="Liang C."/>
            <person name="Lipzen A."/>
            <person name="Lutzoni F."/>
            <person name="Magnuson J."/>
            <person name="Mondo S."/>
            <person name="Nolan M."/>
            <person name="Ohm R."/>
            <person name="Pangilinan J."/>
            <person name="Park H.-J."/>
            <person name="Ramirez L."/>
            <person name="Alfaro M."/>
            <person name="Sun H."/>
            <person name="Tritt A."/>
            <person name="Yoshinaga Y."/>
            <person name="Zwiers L.-H."/>
            <person name="Turgeon B."/>
            <person name="Goodwin S."/>
            <person name="Spatafora J."/>
            <person name="Crous P."/>
            <person name="Grigoriev I."/>
        </authorList>
    </citation>
    <scope>NUCLEOTIDE SEQUENCE</scope>
    <source>
        <strain evidence="5">CBS 110217</strain>
    </source>
</reference>
<dbReference type="PANTHER" id="PTHR43963">
    <property type="entry name" value="CARBONYL REDUCTASE 1-RELATED"/>
    <property type="match status" value="1"/>
</dbReference>
<dbReference type="EMBL" id="ML978155">
    <property type="protein sequence ID" value="KAF2036147.1"/>
    <property type="molecule type" value="Genomic_DNA"/>
</dbReference>
<keyword evidence="6" id="KW-1185">Reference proteome</keyword>
<sequence length="292" mass="31235">MSSYSRIGVVTGANKGIGLAIVRQLALQYPKSPLNTGPFLIYLTARDQGRGEAALRSLEQDAQLKKAKALKADGGLAEIKFHAFDVTDSASVERLAKHLKEKHDEGIDFVINNAGIAMNGFDADVVKTTLHCNYYNTLSATRTFLPLLKPTGRIVNVASTAGSLSKYSPAIRERFLAAKSEADITSIMQEFQESVTAGKEKEAGFPSAAYAVSKAGLIGGTRAIATELQEKGSGVLVDSCCPGYVNTDMTKGNGTKTPDAGASTPVYLALHELGSKSGAFYRDEKEIEWQHL</sequence>